<dbReference type="PIRSF" id="PIRSF018266">
    <property type="entry name" value="FecR"/>
    <property type="match status" value="1"/>
</dbReference>
<dbReference type="PANTHER" id="PTHR30273">
    <property type="entry name" value="PERIPLASMIC SIGNAL SENSOR AND SIGMA FACTOR ACTIVATOR FECR-RELATED"/>
    <property type="match status" value="1"/>
</dbReference>
<evidence type="ECO:0000256" key="1">
    <source>
        <dbReference type="SAM" id="Phobius"/>
    </source>
</evidence>
<evidence type="ECO:0000259" key="3">
    <source>
        <dbReference type="Pfam" id="PF16344"/>
    </source>
</evidence>
<evidence type="ECO:0000313" key="5">
    <source>
        <dbReference type="Proteomes" id="UP000199532"/>
    </source>
</evidence>
<dbReference type="GO" id="GO:0016989">
    <property type="term" value="F:sigma factor antagonist activity"/>
    <property type="evidence" value="ECO:0007669"/>
    <property type="project" value="TreeGrafter"/>
</dbReference>
<dbReference type="InterPro" id="IPR032508">
    <property type="entry name" value="FecR_C"/>
</dbReference>
<dbReference type="Pfam" id="PF16344">
    <property type="entry name" value="FecR_C"/>
    <property type="match status" value="1"/>
</dbReference>
<proteinExistence type="predicted"/>
<organism evidence="4 5">
    <name type="scientific">Dyadobacter koreensis</name>
    <dbReference type="NCBI Taxonomy" id="408657"/>
    <lineage>
        <taxon>Bacteria</taxon>
        <taxon>Pseudomonadati</taxon>
        <taxon>Bacteroidota</taxon>
        <taxon>Cytophagia</taxon>
        <taxon>Cytophagales</taxon>
        <taxon>Spirosomataceae</taxon>
        <taxon>Dyadobacter</taxon>
    </lineage>
</organism>
<protein>
    <submittedName>
        <fullName evidence="4">FecR family protein</fullName>
    </submittedName>
</protein>
<evidence type="ECO:0000313" key="4">
    <source>
        <dbReference type="EMBL" id="SEI82881.1"/>
    </source>
</evidence>
<dbReference type="InterPro" id="IPR006860">
    <property type="entry name" value="FecR"/>
</dbReference>
<dbReference type="OrthoDB" id="1452822at2"/>
<evidence type="ECO:0000259" key="2">
    <source>
        <dbReference type="Pfam" id="PF04773"/>
    </source>
</evidence>
<dbReference type="RefSeq" id="WP_090335362.1">
    <property type="nucleotide sequence ID" value="NZ_FNXY01000003.1"/>
</dbReference>
<dbReference type="Gene3D" id="2.60.120.1440">
    <property type="match status" value="1"/>
</dbReference>
<dbReference type="InterPro" id="IPR012373">
    <property type="entry name" value="Ferrdict_sens_TM"/>
</dbReference>
<dbReference type="PANTHER" id="PTHR30273:SF2">
    <property type="entry name" value="PROTEIN FECR"/>
    <property type="match status" value="1"/>
</dbReference>
<feature type="domain" description="FecR protein" evidence="2">
    <location>
        <begin position="132"/>
        <end position="216"/>
    </location>
</feature>
<dbReference type="Gene3D" id="3.55.50.30">
    <property type="match status" value="1"/>
</dbReference>
<gene>
    <name evidence="4" type="ORF">SAMN04487995_2394</name>
</gene>
<keyword evidence="1" id="KW-0812">Transmembrane</keyword>
<keyword evidence="1" id="KW-0472">Membrane</keyword>
<reference evidence="4 5" key="1">
    <citation type="submission" date="2016-10" db="EMBL/GenBank/DDBJ databases">
        <authorList>
            <person name="de Groot N.N."/>
        </authorList>
    </citation>
    <scope>NUCLEOTIDE SEQUENCE [LARGE SCALE GENOMIC DNA]</scope>
    <source>
        <strain evidence="4 5">DSM 19938</strain>
    </source>
</reference>
<keyword evidence="1" id="KW-1133">Transmembrane helix</keyword>
<dbReference type="STRING" id="408657.SAMN04487995_2394"/>
<dbReference type="EMBL" id="FNXY01000003">
    <property type="protein sequence ID" value="SEI82881.1"/>
    <property type="molecule type" value="Genomic_DNA"/>
</dbReference>
<dbReference type="AlphaFoldDB" id="A0A1H6TS85"/>
<name>A0A1H6TS85_9BACT</name>
<feature type="transmembrane region" description="Helical" evidence="1">
    <location>
        <begin position="79"/>
        <end position="97"/>
    </location>
</feature>
<sequence length="339" mass="38776">MTPDNISPQLLDKYLNNQCTDEERQRVENWFASLRGKSDFLDSLPEHEQAQLQNETFSNIQNRLNLGNEREVRKFPLGWISWLAASVLLVVGIYLTYNLNGKKEVSIARQIERKGAENIVEYTNQEPRVIRHQLPDGSLVWMHTKSVIRYPREFDQDRRLVTFSGEGFFDITKDKSRPFSIQSGEMVIKVLGTSFNVKAPSEQKVFQISVVTGKVEVSAPDKEQKQQLVVLKPKQEAFFETASKRLVFAAITPQTKKEIYEPITVVFDQTPLNEVIEQLEKRFDVKIRLANKGISSCRVSGDFEKQPLPGIMEMLCTTLEANYTMSGKTILIQGLPCNE</sequence>
<dbReference type="Proteomes" id="UP000199532">
    <property type="component" value="Unassembled WGS sequence"/>
</dbReference>
<dbReference type="Pfam" id="PF04773">
    <property type="entry name" value="FecR"/>
    <property type="match status" value="1"/>
</dbReference>
<accession>A0A1H6TS85</accession>
<keyword evidence="5" id="KW-1185">Reference proteome</keyword>
<feature type="domain" description="Protein FecR C-terminal" evidence="3">
    <location>
        <begin position="265"/>
        <end position="332"/>
    </location>
</feature>